<dbReference type="CDD" id="cd09854">
    <property type="entry name" value="PIN_VapC-like"/>
    <property type="match status" value="1"/>
</dbReference>
<evidence type="ECO:0000313" key="3">
    <source>
        <dbReference type="EMBL" id="SMH65690.1"/>
    </source>
</evidence>
<dbReference type="EMBL" id="LT841305">
    <property type="protein sequence ID" value="SMH65690.1"/>
    <property type="molecule type" value="Genomic_DNA"/>
</dbReference>
<reference evidence="2" key="2">
    <citation type="submission" date="2014-07" db="EMBL/GenBank/DDBJ databases">
        <title>Initial genome analysis of the psychrotolerant acidophile Acidithiobacillus ferrivorans CF27: insights into iron and sulfur oxidation pathways and into biofilm formation.</title>
        <authorList>
            <person name="Talla E."/>
            <person name="Hedrich S."/>
            <person name="Mangenot S."/>
            <person name="Ji B."/>
            <person name="Johnson D.B."/>
            <person name="Barbe V."/>
            <person name="Bonnefoy V."/>
        </authorList>
    </citation>
    <scope>NUCLEOTIDE SEQUENCE [LARGE SCALE GENOMIC DNA]</scope>
    <source>
        <strain evidence="2">CF27</strain>
    </source>
</reference>
<evidence type="ECO:0000313" key="2">
    <source>
        <dbReference type="EMBL" id="CDQ09982.1"/>
    </source>
</evidence>
<name>A0A060UN05_9PROT</name>
<dbReference type="SUPFAM" id="SSF88723">
    <property type="entry name" value="PIN domain-like"/>
    <property type="match status" value="1"/>
</dbReference>
<sequence>MAVNFLQGLSWQTNFVCVEVEYRMPKRSYIDSNVLIAAFLGRGALGSSALQIIDDEGRQLVVSDAVRLETLPKPRYEDKKTEVEFYVTIFDNAECLPWDINVLSQAQKLAEEYGISAMDAVHVSFAISAGVDELVTGEKSTKPMFRVSNIPIRSISSA</sequence>
<organism evidence="2">
    <name type="scientific">Acidithiobacillus ferrivorans</name>
    <dbReference type="NCBI Taxonomy" id="160808"/>
    <lineage>
        <taxon>Bacteria</taxon>
        <taxon>Pseudomonadati</taxon>
        <taxon>Pseudomonadota</taxon>
        <taxon>Acidithiobacillia</taxon>
        <taxon>Acidithiobacillales</taxon>
        <taxon>Acidithiobacillaceae</taxon>
        <taxon>Acidithiobacillus</taxon>
    </lineage>
</organism>
<accession>A0A060UN05</accession>
<dbReference type="EMBL" id="CCCS020000031">
    <property type="protein sequence ID" value="CDQ09982.1"/>
    <property type="molecule type" value="Genomic_DNA"/>
</dbReference>
<gene>
    <name evidence="3" type="ORF">AFERRI_20473</name>
    <name evidence="2" type="ORF">AFERRI_370086</name>
</gene>
<dbReference type="InterPro" id="IPR029060">
    <property type="entry name" value="PIN-like_dom_sf"/>
</dbReference>
<evidence type="ECO:0000313" key="4">
    <source>
        <dbReference type="Proteomes" id="UP000193925"/>
    </source>
</evidence>
<dbReference type="InterPro" id="IPR002716">
    <property type="entry name" value="PIN_dom"/>
</dbReference>
<dbReference type="Pfam" id="PF01850">
    <property type="entry name" value="PIN"/>
    <property type="match status" value="1"/>
</dbReference>
<feature type="domain" description="PIN" evidence="1">
    <location>
        <begin position="29"/>
        <end position="136"/>
    </location>
</feature>
<dbReference type="Gene3D" id="3.40.50.1010">
    <property type="entry name" value="5'-nuclease"/>
    <property type="match status" value="1"/>
</dbReference>
<evidence type="ECO:0000259" key="1">
    <source>
        <dbReference type="Pfam" id="PF01850"/>
    </source>
</evidence>
<keyword evidence="4" id="KW-1185">Reference proteome</keyword>
<dbReference type="AlphaFoldDB" id="A0A060UN05"/>
<dbReference type="Proteomes" id="UP000193925">
    <property type="component" value="Chromosome AFERRI"/>
</dbReference>
<reference evidence="3 4" key="3">
    <citation type="submission" date="2017-03" db="EMBL/GenBank/DDBJ databases">
        <authorList>
            <person name="Regsiter A."/>
            <person name="William W."/>
        </authorList>
    </citation>
    <scope>NUCLEOTIDE SEQUENCE [LARGE SCALE GENOMIC DNA]</scope>
    <source>
        <strain evidence="3">PRJEB5721</strain>
    </source>
</reference>
<reference evidence="2" key="1">
    <citation type="submission" date="2014-03" db="EMBL/GenBank/DDBJ databases">
        <authorList>
            <person name="Genoscope - CEA"/>
        </authorList>
    </citation>
    <scope>NUCLEOTIDE SEQUENCE [LARGE SCALE GENOMIC DNA]</scope>
    <source>
        <strain evidence="2">CF27</strain>
    </source>
</reference>
<proteinExistence type="predicted"/>
<protein>
    <recommendedName>
        <fullName evidence="1">PIN domain-containing protein</fullName>
    </recommendedName>
</protein>